<dbReference type="EMBL" id="ACGS02000018">
    <property type="protein sequence ID" value="EFZ35621.1"/>
    <property type="molecule type" value="Genomic_DNA"/>
</dbReference>
<reference evidence="1 2" key="1">
    <citation type="submission" date="2011-01" db="EMBL/GenBank/DDBJ databases">
        <authorList>
            <person name="Muzny D."/>
            <person name="Qin X."/>
            <person name="Buhay C."/>
            <person name="Dugan-Rocha S."/>
            <person name="Ding Y."/>
            <person name="Chen G."/>
            <person name="Hawes A."/>
            <person name="Holder M."/>
            <person name="Jhangiani S."/>
            <person name="Johnson A."/>
            <person name="Khan Z."/>
            <person name="Li Z."/>
            <person name="Liu W."/>
            <person name="Liu X."/>
            <person name="Perez L."/>
            <person name="Shen H."/>
            <person name="Wang Q."/>
            <person name="Watt J."/>
            <person name="Xi L."/>
            <person name="Xin Y."/>
            <person name="Zhou J."/>
            <person name="Deng J."/>
            <person name="Jiang H."/>
            <person name="Liu Y."/>
            <person name="Qu J."/>
            <person name="Song X.-Z."/>
            <person name="Zhang L."/>
            <person name="Villasana D."/>
            <person name="Johnson A."/>
            <person name="Liu J."/>
            <person name="Liyanage D."/>
            <person name="Lorensuhewa L."/>
            <person name="Robinson T."/>
            <person name="Song A."/>
            <person name="Song B.-B."/>
            <person name="Dinh H."/>
            <person name="Thornton R."/>
            <person name="Coyle M."/>
            <person name="Francisco L."/>
            <person name="Jackson L."/>
            <person name="Javaid M."/>
            <person name="Korchina V."/>
            <person name="Kovar C."/>
            <person name="Mata R."/>
            <person name="Mathew T."/>
            <person name="Ngo R."/>
            <person name="Nguyen L."/>
            <person name="Nguyen N."/>
            <person name="Okwuonu G."/>
            <person name="Ongeri F."/>
            <person name="Pham C."/>
            <person name="Simmons D."/>
            <person name="Wilczek-Boney K."/>
            <person name="Hale W."/>
            <person name="Jakkamsetti A."/>
            <person name="Pham P."/>
            <person name="Ruth R."/>
            <person name="San Lucas F."/>
            <person name="Warren J."/>
            <person name="Zhang J."/>
            <person name="Zhao Z."/>
            <person name="Zhou C."/>
            <person name="Zhu D."/>
            <person name="Lee S."/>
            <person name="Bess C."/>
            <person name="Blankenburg K."/>
            <person name="Forbes L."/>
            <person name="Fu Q."/>
            <person name="Gubbala S."/>
            <person name="Hirani K."/>
            <person name="Jayaseelan J.C."/>
            <person name="Lara F."/>
            <person name="Munidasa M."/>
            <person name="Palculict T."/>
            <person name="Patil S."/>
            <person name="Pu L.-L."/>
            <person name="Saada N."/>
            <person name="Tang L."/>
            <person name="Weissenberger G."/>
            <person name="Zhu Y."/>
            <person name="Hemphill L."/>
            <person name="Shang Y."/>
            <person name="Youmans B."/>
            <person name="Ayvaz T."/>
            <person name="Ross M."/>
            <person name="Santibanez J."/>
            <person name="Aqrawi P."/>
            <person name="Gross S."/>
            <person name="Joshi V."/>
            <person name="Fowler G."/>
            <person name="Nazareth L."/>
            <person name="Reid J."/>
            <person name="Worley K."/>
            <person name="Petrosino J."/>
            <person name="Highlander S."/>
            <person name="Gibbs R."/>
        </authorList>
    </citation>
    <scope>NUCLEOTIDE SEQUENCE [LARGE SCALE GENOMIC DNA]</scope>
    <source>
        <strain evidence="1 2">ATCC 25644</strain>
    </source>
</reference>
<proteinExistence type="predicted"/>
<gene>
    <name evidence="1" type="ORF">HMPREF0542_10250</name>
</gene>
<dbReference type="HOGENOM" id="CLU_3169605_0_0_9"/>
<comment type="caution">
    <text evidence="1">The sequence shown here is derived from an EMBL/GenBank/DDBJ whole genome shotgun (WGS) entry which is preliminary data.</text>
</comment>
<dbReference type="Proteomes" id="UP000004099">
    <property type="component" value="Unassembled WGS sequence"/>
</dbReference>
<evidence type="ECO:0000313" key="2">
    <source>
        <dbReference type="Proteomes" id="UP000004099"/>
    </source>
</evidence>
<organism evidence="1 2">
    <name type="scientific">Ligilactobacillus ruminis ATCC 25644</name>
    <dbReference type="NCBI Taxonomy" id="525362"/>
    <lineage>
        <taxon>Bacteria</taxon>
        <taxon>Bacillati</taxon>
        <taxon>Bacillota</taxon>
        <taxon>Bacilli</taxon>
        <taxon>Lactobacillales</taxon>
        <taxon>Lactobacillaceae</taxon>
        <taxon>Ligilactobacillus</taxon>
    </lineage>
</organism>
<sequence length="47" mass="5566">MLSLSNAEQNIQKRADCVIKSDNENLFKVFLCLIKERNFCDLFEKEK</sequence>
<evidence type="ECO:0000313" key="1">
    <source>
        <dbReference type="EMBL" id="EFZ35621.1"/>
    </source>
</evidence>
<dbReference type="AlphaFoldDB" id="E7FMX3"/>
<name>E7FMX3_9LACO</name>
<accession>E7FMX3</accession>
<dbReference type="PATRIC" id="fig|525362.12.peg.1563"/>
<protein>
    <submittedName>
        <fullName evidence="1">Uncharacterized protein</fullName>
    </submittedName>
</protein>